<evidence type="ECO:0000259" key="1">
    <source>
        <dbReference type="Pfam" id="PF13456"/>
    </source>
</evidence>
<organism evidence="2 3">
    <name type="scientific">Cannabis sativa</name>
    <name type="common">Hemp</name>
    <name type="synonym">Marijuana</name>
    <dbReference type="NCBI Taxonomy" id="3483"/>
    <lineage>
        <taxon>Eukaryota</taxon>
        <taxon>Viridiplantae</taxon>
        <taxon>Streptophyta</taxon>
        <taxon>Embryophyta</taxon>
        <taxon>Tracheophyta</taxon>
        <taxon>Spermatophyta</taxon>
        <taxon>Magnoliopsida</taxon>
        <taxon>eudicotyledons</taxon>
        <taxon>Gunneridae</taxon>
        <taxon>Pentapetalae</taxon>
        <taxon>rosids</taxon>
        <taxon>fabids</taxon>
        <taxon>Rosales</taxon>
        <taxon>Cannabaceae</taxon>
        <taxon>Cannabis</taxon>
    </lineage>
</organism>
<gene>
    <name evidence="2" type="ORF">G4B88_014249</name>
</gene>
<dbReference type="InterPro" id="IPR036397">
    <property type="entry name" value="RNaseH_sf"/>
</dbReference>
<accession>A0A7J6EWW5</accession>
<evidence type="ECO:0000313" key="2">
    <source>
        <dbReference type="EMBL" id="KAF4362912.1"/>
    </source>
</evidence>
<dbReference type="GO" id="GO:0004523">
    <property type="term" value="F:RNA-DNA hybrid ribonuclease activity"/>
    <property type="evidence" value="ECO:0007669"/>
    <property type="project" value="InterPro"/>
</dbReference>
<dbReference type="GO" id="GO:0003676">
    <property type="term" value="F:nucleic acid binding"/>
    <property type="evidence" value="ECO:0007669"/>
    <property type="project" value="InterPro"/>
</dbReference>
<evidence type="ECO:0000313" key="3">
    <source>
        <dbReference type="Proteomes" id="UP000583929"/>
    </source>
</evidence>
<dbReference type="EMBL" id="JAATIQ010000306">
    <property type="protein sequence ID" value="KAF4362912.1"/>
    <property type="molecule type" value="Genomic_DNA"/>
</dbReference>
<comment type="caution">
    <text evidence="2">The sequence shown here is derived from an EMBL/GenBank/DDBJ whole genome shotgun (WGS) entry which is preliminary data.</text>
</comment>
<keyword evidence="3" id="KW-1185">Reference proteome</keyword>
<dbReference type="InterPro" id="IPR002156">
    <property type="entry name" value="RNaseH_domain"/>
</dbReference>
<protein>
    <recommendedName>
        <fullName evidence="1">RNase H type-1 domain-containing protein</fullName>
    </recommendedName>
</protein>
<name>A0A7J6EWW5_CANSA</name>
<reference evidence="2 3" key="1">
    <citation type="journal article" date="2020" name="bioRxiv">
        <title>Sequence and annotation of 42 cannabis genomes reveals extensive copy number variation in cannabinoid synthesis and pathogen resistance genes.</title>
        <authorList>
            <person name="Mckernan K.J."/>
            <person name="Helbert Y."/>
            <person name="Kane L.T."/>
            <person name="Ebling H."/>
            <person name="Zhang L."/>
            <person name="Liu B."/>
            <person name="Eaton Z."/>
            <person name="Mclaughlin S."/>
            <person name="Kingan S."/>
            <person name="Baybayan P."/>
            <person name="Concepcion G."/>
            <person name="Jordan M."/>
            <person name="Riva A."/>
            <person name="Barbazuk W."/>
            <person name="Harkins T."/>
        </authorList>
    </citation>
    <scope>NUCLEOTIDE SEQUENCE [LARGE SCALE GENOMIC DNA]</scope>
    <source>
        <strain evidence="3">cv. Jamaican Lion 4</strain>
        <tissue evidence="2">Leaf</tissue>
    </source>
</reference>
<dbReference type="Proteomes" id="UP000583929">
    <property type="component" value="Unassembled WGS sequence"/>
</dbReference>
<proteinExistence type="predicted"/>
<dbReference type="Gene3D" id="3.30.420.10">
    <property type="entry name" value="Ribonuclease H-like superfamily/Ribonuclease H"/>
    <property type="match status" value="1"/>
</dbReference>
<sequence>MNGKDKNTLWIQHKKPKPISRFKSPAAQTRQRQYVNKYGNCENIAPAIDLVPHAPLLASANACISSRHLPVSNFRFTVGIVRGFVVEVAEVLLLFVITMNASCNVIKEILHHYELATNCETITNALRDDQVCYSVFRDLLSQLRDLLSSLPNVSLRHICRTMNTIAHDMAKKALKFGDEACSISSSL</sequence>
<dbReference type="AlphaFoldDB" id="A0A7J6EWW5"/>
<feature type="domain" description="RNase H type-1" evidence="1">
    <location>
        <begin position="107"/>
        <end position="173"/>
    </location>
</feature>
<dbReference type="Pfam" id="PF13456">
    <property type="entry name" value="RVT_3"/>
    <property type="match status" value="1"/>
</dbReference>